<protein>
    <submittedName>
        <fullName evidence="1">Uncharacterized protein</fullName>
    </submittedName>
</protein>
<evidence type="ECO:0000313" key="2">
    <source>
        <dbReference type="Proteomes" id="UP000826656"/>
    </source>
</evidence>
<gene>
    <name evidence="1" type="ORF">KY290_033414</name>
</gene>
<organism evidence="1 2">
    <name type="scientific">Solanum tuberosum</name>
    <name type="common">Potato</name>
    <dbReference type="NCBI Taxonomy" id="4113"/>
    <lineage>
        <taxon>Eukaryota</taxon>
        <taxon>Viridiplantae</taxon>
        <taxon>Streptophyta</taxon>
        <taxon>Embryophyta</taxon>
        <taxon>Tracheophyta</taxon>
        <taxon>Spermatophyta</taxon>
        <taxon>Magnoliopsida</taxon>
        <taxon>eudicotyledons</taxon>
        <taxon>Gunneridae</taxon>
        <taxon>Pentapetalae</taxon>
        <taxon>asterids</taxon>
        <taxon>lamiids</taxon>
        <taxon>Solanales</taxon>
        <taxon>Solanaceae</taxon>
        <taxon>Solanoideae</taxon>
        <taxon>Solaneae</taxon>
        <taxon>Solanum</taxon>
    </lineage>
</organism>
<dbReference type="Proteomes" id="UP000826656">
    <property type="component" value="Unassembled WGS sequence"/>
</dbReference>
<keyword evidence="2" id="KW-1185">Reference proteome</keyword>
<dbReference type="EMBL" id="JAIVGD010000026">
    <property type="protein sequence ID" value="KAH0740371.1"/>
    <property type="molecule type" value="Genomic_DNA"/>
</dbReference>
<comment type="caution">
    <text evidence="1">The sequence shown here is derived from an EMBL/GenBank/DDBJ whole genome shotgun (WGS) entry which is preliminary data.</text>
</comment>
<reference evidence="1 2" key="1">
    <citation type="journal article" date="2021" name="bioRxiv">
        <title>Chromosome-scale and haplotype-resolved genome assembly of a tetraploid potato cultivar.</title>
        <authorList>
            <person name="Sun H."/>
            <person name="Jiao W.-B."/>
            <person name="Krause K."/>
            <person name="Campoy J.A."/>
            <person name="Goel M."/>
            <person name="Folz-Donahue K."/>
            <person name="Kukat C."/>
            <person name="Huettel B."/>
            <person name="Schneeberger K."/>
        </authorList>
    </citation>
    <scope>NUCLEOTIDE SEQUENCE [LARGE SCALE GENOMIC DNA]</scope>
    <source>
        <strain evidence="1">SolTubOtavaFocal</strain>
        <tissue evidence="1">Leaves</tissue>
    </source>
</reference>
<name>A0ABQ7U1Z3_SOLTU</name>
<accession>A0ABQ7U1Z3</accession>
<evidence type="ECO:0000313" key="1">
    <source>
        <dbReference type="EMBL" id="KAH0740371.1"/>
    </source>
</evidence>
<proteinExistence type="predicted"/>
<sequence>MHEFFTRSTWNHSSHPCSIDRKLTRGIHFSCSLGKDNFPPPSSSPYSAPQEKHLEHFHFISGEKADGVSMVKKTLGVAPQTTAN</sequence>